<protein>
    <submittedName>
        <fullName evidence="1">Adenine-specific DNA-methyltransferase</fullName>
    </submittedName>
</protein>
<sequence length="96" mass="10375">MKKIDINSPEAQSADLVAGNIDQLKALFPALITEGPNGTAVNVDVLKALVGDQTVTDADEKYGLNWHGKRRARQLALTPSTGTLRPCPDDSVDWEM</sequence>
<proteinExistence type="predicted"/>
<dbReference type="EMBL" id="FOUI01000029">
    <property type="protein sequence ID" value="SFM90937.1"/>
    <property type="molecule type" value="Genomic_DNA"/>
</dbReference>
<evidence type="ECO:0000313" key="1">
    <source>
        <dbReference type="EMBL" id="SFM90937.1"/>
    </source>
</evidence>
<evidence type="ECO:0000313" key="2">
    <source>
        <dbReference type="Proteomes" id="UP000243629"/>
    </source>
</evidence>
<keyword evidence="2" id="KW-1185">Reference proteome</keyword>
<dbReference type="GO" id="GO:0008168">
    <property type="term" value="F:methyltransferase activity"/>
    <property type="evidence" value="ECO:0007669"/>
    <property type="project" value="UniProtKB-KW"/>
</dbReference>
<dbReference type="Proteomes" id="UP000243629">
    <property type="component" value="Unassembled WGS sequence"/>
</dbReference>
<accession>A0A1I4UPK9</accession>
<reference evidence="2" key="1">
    <citation type="submission" date="2016-10" db="EMBL/GenBank/DDBJ databases">
        <authorList>
            <person name="Varghese N."/>
            <person name="Submissions S."/>
        </authorList>
    </citation>
    <scope>NUCLEOTIDE SEQUENCE [LARGE SCALE GENOMIC DNA]</scope>
    <source>
        <strain evidence="2">DSM 24213</strain>
    </source>
</reference>
<dbReference type="STRING" id="1720063.SAMN05216217_1294"/>
<keyword evidence="1" id="KW-0808">Transferase</keyword>
<keyword evidence="1" id="KW-0489">Methyltransferase</keyword>
<dbReference type="RefSeq" id="WP_245748255.1">
    <property type="nucleotide sequence ID" value="NZ_FOUI01000029.1"/>
</dbReference>
<gene>
    <name evidence="1" type="ORF">SAMN05216217_1294</name>
</gene>
<organism evidence="1 2">
    <name type="scientific">Halopseudomonas yangmingensis</name>
    <dbReference type="NCBI Taxonomy" id="1720063"/>
    <lineage>
        <taxon>Bacteria</taxon>
        <taxon>Pseudomonadati</taxon>
        <taxon>Pseudomonadota</taxon>
        <taxon>Gammaproteobacteria</taxon>
        <taxon>Pseudomonadales</taxon>
        <taxon>Pseudomonadaceae</taxon>
        <taxon>Halopseudomonas</taxon>
    </lineage>
</organism>
<name>A0A1I4UPK9_9GAMM</name>
<dbReference type="AlphaFoldDB" id="A0A1I4UPK9"/>
<dbReference type="GO" id="GO:0032259">
    <property type="term" value="P:methylation"/>
    <property type="evidence" value="ECO:0007669"/>
    <property type="project" value="UniProtKB-KW"/>
</dbReference>